<protein>
    <recommendedName>
        <fullName evidence="8">NB-ARC domain-containing protein</fullName>
    </recommendedName>
</protein>
<dbReference type="InterPro" id="IPR044974">
    <property type="entry name" value="Disease_R_plants"/>
</dbReference>
<evidence type="ECO:0000313" key="6">
    <source>
        <dbReference type="EMBL" id="KAF8673289.1"/>
    </source>
</evidence>
<evidence type="ECO:0008006" key="8">
    <source>
        <dbReference type="Google" id="ProtNLM"/>
    </source>
</evidence>
<dbReference type="InterPro" id="IPR036388">
    <property type="entry name" value="WH-like_DNA-bd_sf"/>
</dbReference>
<organism evidence="6 7">
    <name type="scientific">Digitaria exilis</name>
    <dbReference type="NCBI Taxonomy" id="1010633"/>
    <lineage>
        <taxon>Eukaryota</taxon>
        <taxon>Viridiplantae</taxon>
        <taxon>Streptophyta</taxon>
        <taxon>Embryophyta</taxon>
        <taxon>Tracheophyta</taxon>
        <taxon>Spermatophyta</taxon>
        <taxon>Magnoliopsida</taxon>
        <taxon>Liliopsida</taxon>
        <taxon>Poales</taxon>
        <taxon>Poaceae</taxon>
        <taxon>PACMAD clade</taxon>
        <taxon>Panicoideae</taxon>
        <taxon>Panicodae</taxon>
        <taxon>Paniceae</taxon>
        <taxon>Anthephorinae</taxon>
        <taxon>Digitaria</taxon>
    </lineage>
</organism>
<dbReference type="InterPro" id="IPR027417">
    <property type="entry name" value="P-loop_NTPase"/>
</dbReference>
<dbReference type="Gene3D" id="3.80.10.10">
    <property type="entry name" value="Ribonuclease Inhibitor"/>
    <property type="match status" value="1"/>
</dbReference>
<proteinExistence type="predicted"/>
<dbReference type="Proteomes" id="UP000636709">
    <property type="component" value="Unassembled WGS sequence"/>
</dbReference>
<dbReference type="Pfam" id="PF00931">
    <property type="entry name" value="NB-ARC"/>
    <property type="match status" value="1"/>
</dbReference>
<keyword evidence="2" id="KW-0611">Plant defense</keyword>
<accession>A0A835AX29</accession>
<evidence type="ECO:0000256" key="2">
    <source>
        <dbReference type="ARBA" id="ARBA00022821"/>
    </source>
</evidence>
<dbReference type="AlphaFoldDB" id="A0A835AX29"/>
<evidence type="ECO:0000256" key="1">
    <source>
        <dbReference type="ARBA" id="ARBA00022737"/>
    </source>
</evidence>
<feature type="domain" description="Disease resistance protein winged helix" evidence="4">
    <location>
        <begin position="257"/>
        <end position="312"/>
    </location>
</feature>
<dbReference type="PANTHER" id="PTHR23155:SF1135">
    <property type="entry name" value="OS08G0246300 PROTEIN"/>
    <property type="match status" value="1"/>
</dbReference>
<dbReference type="EMBL" id="JACEFO010002208">
    <property type="protein sequence ID" value="KAF8673289.1"/>
    <property type="molecule type" value="Genomic_DNA"/>
</dbReference>
<dbReference type="Gene3D" id="1.10.10.10">
    <property type="entry name" value="Winged helix-like DNA-binding domain superfamily/Winged helix DNA-binding domain"/>
    <property type="match status" value="1"/>
</dbReference>
<dbReference type="PANTHER" id="PTHR23155">
    <property type="entry name" value="DISEASE RESISTANCE PROTEIN RP"/>
    <property type="match status" value="1"/>
</dbReference>
<reference evidence="6" key="1">
    <citation type="submission" date="2020-07" db="EMBL/GenBank/DDBJ databases">
        <title>Genome sequence and genetic diversity analysis of an under-domesticated orphan crop, white fonio (Digitaria exilis).</title>
        <authorList>
            <person name="Bennetzen J.L."/>
            <person name="Chen S."/>
            <person name="Ma X."/>
            <person name="Wang X."/>
            <person name="Yssel A.E.J."/>
            <person name="Chaluvadi S.R."/>
            <person name="Johnson M."/>
            <person name="Gangashetty P."/>
            <person name="Hamidou F."/>
            <person name="Sanogo M.D."/>
            <person name="Zwaenepoel A."/>
            <person name="Wallace J."/>
            <person name="Van De Peer Y."/>
            <person name="Van Deynze A."/>
        </authorList>
    </citation>
    <scope>NUCLEOTIDE SEQUENCE</scope>
    <source>
        <tissue evidence="6">Leaves</tissue>
    </source>
</reference>
<gene>
    <name evidence="6" type="ORF">HU200_048845</name>
</gene>
<dbReference type="InterPro" id="IPR055414">
    <property type="entry name" value="LRR_R13L4/SHOC2-like"/>
</dbReference>
<dbReference type="OrthoDB" id="691131at2759"/>
<dbReference type="InterPro" id="IPR032675">
    <property type="entry name" value="LRR_dom_sf"/>
</dbReference>
<keyword evidence="7" id="KW-1185">Reference proteome</keyword>
<dbReference type="InterPro" id="IPR058922">
    <property type="entry name" value="WHD_DRP"/>
</dbReference>
<dbReference type="Pfam" id="PF23559">
    <property type="entry name" value="WHD_DRP"/>
    <property type="match status" value="1"/>
</dbReference>
<feature type="domain" description="NB-ARC" evidence="3">
    <location>
        <begin position="32"/>
        <end position="164"/>
    </location>
</feature>
<name>A0A835AX29_9POAL</name>
<evidence type="ECO:0000259" key="5">
    <source>
        <dbReference type="Pfam" id="PF23598"/>
    </source>
</evidence>
<dbReference type="SUPFAM" id="SSF52540">
    <property type="entry name" value="P-loop containing nucleoside triphosphate hydrolases"/>
    <property type="match status" value="1"/>
</dbReference>
<dbReference type="GO" id="GO:0043531">
    <property type="term" value="F:ADP binding"/>
    <property type="evidence" value="ECO:0007669"/>
    <property type="project" value="InterPro"/>
</dbReference>
<dbReference type="SUPFAM" id="SSF52047">
    <property type="entry name" value="RNI-like"/>
    <property type="match status" value="1"/>
</dbReference>
<dbReference type="GO" id="GO:0098542">
    <property type="term" value="P:defense response to other organism"/>
    <property type="evidence" value="ECO:0007669"/>
    <property type="project" value="TreeGrafter"/>
</dbReference>
<comment type="caution">
    <text evidence="6">The sequence shown here is derived from an EMBL/GenBank/DDBJ whole genome shotgun (WGS) entry which is preliminary data.</text>
</comment>
<evidence type="ECO:0000259" key="3">
    <source>
        <dbReference type="Pfam" id="PF00931"/>
    </source>
</evidence>
<dbReference type="Pfam" id="PF23598">
    <property type="entry name" value="LRR_14"/>
    <property type="match status" value="1"/>
</dbReference>
<feature type="domain" description="Disease resistance R13L4/SHOC-2-like LRR" evidence="5">
    <location>
        <begin position="378"/>
        <end position="473"/>
    </location>
</feature>
<evidence type="ECO:0000259" key="4">
    <source>
        <dbReference type="Pfam" id="PF23559"/>
    </source>
</evidence>
<evidence type="ECO:0000313" key="7">
    <source>
        <dbReference type="Proteomes" id="UP000636709"/>
    </source>
</evidence>
<sequence>MKIYDGCLGSRVQAALSRCGGYLVLANLFSFKYVWLSVSHLFDLRVLSRSLLSELNPALQVQDHSVIKDPVQRCRDYLQLQEEKVKYFIVIDDLQSTEDWDLVRPTFKFNLPSNLSKYIAIIIITNEENVALHGATEKRFVWNVKGLEVDNAIKLFHQVITNNNSPWWQRMDRCGEEIRHGNEQTRGILLQKCGGLSKVICAVAESWERVHNVKVKDDLVSKLETNTQSLGAMFTWLDSYFRNCPDMLKPCIFYLSIFPLNHPIRQRRLVRRWIAEGYFRNNKESTADENAERSFSMLLNLSMIQAPSTEVYYEGTPLCQVNGFLREYIVSRLTEENLVFALEGHCSKNIQRPGRHLAIDNSWDRDRSVFESIDHSLLRSLTVFGKWESFIISDKMKLLRVLDLDDVTSGVTNGDVQKMVKQLPRLKYLSLRKCKQINRLPDSLGDPKQLQTLDIRETSVIKLPNSIIKLEKMESYVQS</sequence>
<keyword evidence="1" id="KW-0677">Repeat</keyword>
<dbReference type="Gene3D" id="3.40.50.300">
    <property type="entry name" value="P-loop containing nucleotide triphosphate hydrolases"/>
    <property type="match status" value="1"/>
</dbReference>
<dbReference type="InterPro" id="IPR002182">
    <property type="entry name" value="NB-ARC"/>
</dbReference>